<dbReference type="InterPro" id="IPR045621">
    <property type="entry name" value="BPD_transp_1_N"/>
</dbReference>
<dbReference type="PANTHER" id="PTHR43163">
    <property type="entry name" value="DIPEPTIDE TRANSPORT SYSTEM PERMEASE PROTEIN DPPB-RELATED"/>
    <property type="match status" value="1"/>
</dbReference>
<dbReference type="InterPro" id="IPR035906">
    <property type="entry name" value="MetI-like_sf"/>
</dbReference>
<feature type="transmembrane region" description="Helical" evidence="7">
    <location>
        <begin position="120"/>
        <end position="143"/>
    </location>
</feature>
<dbReference type="PANTHER" id="PTHR43163:SF6">
    <property type="entry name" value="DIPEPTIDE TRANSPORT SYSTEM PERMEASE PROTEIN DPPB-RELATED"/>
    <property type="match status" value="1"/>
</dbReference>
<feature type="transmembrane region" description="Helical" evidence="7">
    <location>
        <begin position="252"/>
        <end position="274"/>
    </location>
</feature>
<dbReference type="Pfam" id="PF19300">
    <property type="entry name" value="BPD_transp_1_N"/>
    <property type="match status" value="1"/>
</dbReference>
<keyword evidence="3" id="KW-1003">Cell membrane</keyword>
<evidence type="ECO:0000256" key="4">
    <source>
        <dbReference type="ARBA" id="ARBA00022692"/>
    </source>
</evidence>
<evidence type="ECO:0000256" key="1">
    <source>
        <dbReference type="ARBA" id="ARBA00004651"/>
    </source>
</evidence>
<dbReference type="Pfam" id="PF00528">
    <property type="entry name" value="BPD_transp_1"/>
    <property type="match status" value="1"/>
</dbReference>
<feature type="transmembrane region" description="Helical" evidence="7">
    <location>
        <begin position="294"/>
        <end position="320"/>
    </location>
</feature>
<gene>
    <name evidence="9" type="ORF">HDA39_007601</name>
</gene>
<feature type="domain" description="ABC transmembrane type-1" evidence="8">
    <location>
        <begin position="116"/>
        <end position="313"/>
    </location>
</feature>
<dbReference type="AlphaFoldDB" id="A0A7W9JFJ3"/>
<dbReference type="GO" id="GO:0005886">
    <property type="term" value="C:plasma membrane"/>
    <property type="evidence" value="ECO:0007669"/>
    <property type="project" value="UniProtKB-SubCell"/>
</dbReference>
<dbReference type="Gene3D" id="1.10.3720.10">
    <property type="entry name" value="MetI-like"/>
    <property type="match status" value="1"/>
</dbReference>
<evidence type="ECO:0000256" key="3">
    <source>
        <dbReference type="ARBA" id="ARBA00022475"/>
    </source>
</evidence>
<dbReference type="SUPFAM" id="SSF161098">
    <property type="entry name" value="MetI-like"/>
    <property type="match status" value="1"/>
</dbReference>
<dbReference type="InterPro" id="IPR000515">
    <property type="entry name" value="MetI-like"/>
</dbReference>
<comment type="subcellular location">
    <subcellularLocation>
        <location evidence="1 7">Cell membrane</location>
        <topology evidence="1 7">Multi-pass membrane protein</topology>
    </subcellularLocation>
</comment>
<keyword evidence="5 7" id="KW-1133">Transmembrane helix</keyword>
<evidence type="ECO:0000313" key="9">
    <source>
        <dbReference type="EMBL" id="MBB5840867.1"/>
    </source>
</evidence>
<accession>A0A7W9JFJ3</accession>
<proteinExistence type="inferred from homology"/>
<protein>
    <submittedName>
        <fullName evidence="9">Peptide/nickel transport system permease protein</fullName>
    </submittedName>
</protein>
<keyword evidence="10" id="KW-1185">Reference proteome</keyword>
<keyword evidence="6 7" id="KW-0472">Membrane</keyword>
<dbReference type="PROSITE" id="PS50928">
    <property type="entry name" value="ABC_TM1"/>
    <property type="match status" value="1"/>
</dbReference>
<evidence type="ECO:0000259" key="8">
    <source>
        <dbReference type="PROSITE" id="PS50928"/>
    </source>
</evidence>
<name>A0A7W9JFJ3_9ACTN</name>
<dbReference type="EMBL" id="JACHMY010000001">
    <property type="protein sequence ID" value="MBB5840867.1"/>
    <property type="molecule type" value="Genomic_DNA"/>
</dbReference>
<keyword evidence="2 7" id="KW-0813">Transport</keyword>
<evidence type="ECO:0000256" key="6">
    <source>
        <dbReference type="ARBA" id="ARBA00023136"/>
    </source>
</evidence>
<feature type="transmembrane region" description="Helical" evidence="7">
    <location>
        <begin position="155"/>
        <end position="178"/>
    </location>
</feature>
<evidence type="ECO:0000256" key="7">
    <source>
        <dbReference type="RuleBase" id="RU363032"/>
    </source>
</evidence>
<evidence type="ECO:0000313" key="10">
    <source>
        <dbReference type="Proteomes" id="UP000549971"/>
    </source>
</evidence>
<sequence>MTDLIASPAPAVRRTGRNRTLSLGRTVLGKIVSSLIVLLVVATVAFLLVRISGDPLALLLPPDATKEQADQLAAELGLNQSLFAQYVDYLGGLVQGDLGRSIFFDQPVVSLIGERLPATALLAVSSLVLSLLISLPAGILASVHRGRITDTIISGIVLIGQSTPAFWVGIVFILLFAVRLHALPAAGYGSVAHLVLPTFTLAIYSIAVVARVLRTSLAEELSADYIRTATAKGLTRSQVVIGHGLRNASLPVVTVVGLELGSLLGGAILTEQVFSWPGIGRLTVEAIANRDFPLVQGAVLFFALVFVVVNLLVDLSYTLLDPRVRLGR</sequence>
<reference evidence="9 10" key="1">
    <citation type="submission" date="2020-08" db="EMBL/GenBank/DDBJ databases">
        <title>Sequencing the genomes of 1000 actinobacteria strains.</title>
        <authorList>
            <person name="Klenk H.-P."/>
        </authorList>
    </citation>
    <scope>NUCLEOTIDE SEQUENCE [LARGE SCALE GENOMIC DNA]</scope>
    <source>
        <strain evidence="9 10">DSM 28967</strain>
    </source>
</reference>
<dbReference type="GO" id="GO:0055085">
    <property type="term" value="P:transmembrane transport"/>
    <property type="evidence" value="ECO:0007669"/>
    <property type="project" value="InterPro"/>
</dbReference>
<dbReference type="RefSeq" id="WP_184803527.1">
    <property type="nucleotide sequence ID" value="NZ_JACHMY010000001.1"/>
</dbReference>
<organism evidence="9 10">
    <name type="scientific">Kribbella italica</name>
    <dbReference type="NCBI Taxonomy" id="1540520"/>
    <lineage>
        <taxon>Bacteria</taxon>
        <taxon>Bacillati</taxon>
        <taxon>Actinomycetota</taxon>
        <taxon>Actinomycetes</taxon>
        <taxon>Propionibacteriales</taxon>
        <taxon>Kribbellaceae</taxon>
        <taxon>Kribbella</taxon>
    </lineage>
</organism>
<evidence type="ECO:0000256" key="2">
    <source>
        <dbReference type="ARBA" id="ARBA00022448"/>
    </source>
</evidence>
<feature type="transmembrane region" description="Helical" evidence="7">
    <location>
        <begin position="27"/>
        <end position="49"/>
    </location>
</feature>
<dbReference type="Proteomes" id="UP000549971">
    <property type="component" value="Unassembled WGS sequence"/>
</dbReference>
<feature type="transmembrane region" description="Helical" evidence="7">
    <location>
        <begin position="190"/>
        <end position="213"/>
    </location>
</feature>
<comment type="similarity">
    <text evidence="7">Belongs to the binding-protein-dependent transport system permease family.</text>
</comment>
<dbReference type="CDD" id="cd06261">
    <property type="entry name" value="TM_PBP2"/>
    <property type="match status" value="1"/>
</dbReference>
<evidence type="ECO:0000256" key="5">
    <source>
        <dbReference type="ARBA" id="ARBA00022989"/>
    </source>
</evidence>
<comment type="caution">
    <text evidence="9">The sequence shown here is derived from an EMBL/GenBank/DDBJ whole genome shotgun (WGS) entry which is preliminary data.</text>
</comment>
<keyword evidence="4 7" id="KW-0812">Transmembrane</keyword>